<reference evidence="2 3" key="1">
    <citation type="submission" date="2015-07" db="EMBL/GenBank/DDBJ databases">
        <title>ATOL: Assembling a taxonomically balanced genome-scale reconstruction of the evolutionary history of the Enterobacteriaceae.</title>
        <authorList>
            <person name="Plunkett G.III."/>
            <person name="Neeno-Eckwall E.C."/>
            <person name="Glasner J.D."/>
            <person name="Perna N.T."/>
        </authorList>
    </citation>
    <scope>NUCLEOTIDE SEQUENCE [LARGE SCALE GENOMIC DNA]</scope>
    <source>
        <strain evidence="2 3">ATCC 35017</strain>
    </source>
</reference>
<dbReference type="RefSeq" id="WP_053907319.1">
    <property type="nucleotide sequence ID" value="NZ_CAWMUS010000007.1"/>
</dbReference>
<proteinExistence type="predicted"/>
<protein>
    <recommendedName>
        <fullName evidence="1">DUF4123 domain-containing protein</fullName>
    </recommendedName>
</protein>
<gene>
    <name evidence="2" type="ORF">M992_0680</name>
</gene>
<evidence type="ECO:0000259" key="1">
    <source>
        <dbReference type="Pfam" id="PF13503"/>
    </source>
</evidence>
<feature type="domain" description="DUF4123" evidence="1">
    <location>
        <begin position="33"/>
        <end position="138"/>
    </location>
</feature>
<comment type="caution">
    <text evidence="2">The sequence shown here is derived from an EMBL/GenBank/DDBJ whole genome shotgun (WGS) entry which is preliminary data.</text>
</comment>
<dbReference type="InterPro" id="IPR025391">
    <property type="entry name" value="DUF4123"/>
</dbReference>
<sequence length="166" mass="19344">MHNPHPIFNYFERYPDAKHYCLTCGLQYERHFDKELQSRYGAVSSLFKQRPDSEIVWAGPWLIDVSKRSDLLADLIQLETESPALSWLVSDSSIEKLATHFSERLNVSLPDGKTALFRFYDPRVIHNIPQVLTYEQFHEITTPLIGWYYRFEGRFYALQGGGLNAV</sequence>
<organism evidence="2 3">
    <name type="scientific">Moellerella wisconsensis ATCC 35017</name>
    <dbReference type="NCBI Taxonomy" id="1354267"/>
    <lineage>
        <taxon>Bacteria</taxon>
        <taxon>Pseudomonadati</taxon>
        <taxon>Pseudomonadota</taxon>
        <taxon>Gammaproteobacteria</taxon>
        <taxon>Enterobacterales</taxon>
        <taxon>Morganellaceae</taxon>
        <taxon>Moellerella</taxon>
    </lineage>
</organism>
<keyword evidence="3" id="KW-1185">Reference proteome</keyword>
<dbReference type="OrthoDB" id="8657003at2"/>
<dbReference type="Proteomes" id="UP000053226">
    <property type="component" value="Unassembled WGS sequence"/>
</dbReference>
<evidence type="ECO:0000313" key="2">
    <source>
        <dbReference type="EMBL" id="KPD03761.1"/>
    </source>
</evidence>
<evidence type="ECO:0000313" key="3">
    <source>
        <dbReference type="Proteomes" id="UP000053226"/>
    </source>
</evidence>
<dbReference type="EMBL" id="LGAA01000007">
    <property type="protein sequence ID" value="KPD03761.1"/>
    <property type="molecule type" value="Genomic_DNA"/>
</dbReference>
<name>A0A0N0IBM6_9GAMM</name>
<dbReference type="Pfam" id="PF13503">
    <property type="entry name" value="DUF4123"/>
    <property type="match status" value="1"/>
</dbReference>
<accession>A0A0N0IBM6</accession>
<dbReference type="AlphaFoldDB" id="A0A0N0IBM6"/>